<name>A0A6B8KGC0_9HYPH</name>
<dbReference type="EMBL" id="CP046052">
    <property type="protein sequence ID" value="QGM45598.1"/>
    <property type="molecule type" value="Genomic_DNA"/>
</dbReference>
<organism evidence="3 4">
    <name type="scientific">Methylocystis heyeri</name>
    <dbReference type="NCBI Taxonomy" id="391905"/>
    <lineage>
        <taxon>Bacteria</taxon>
        <taxon>Pseudomonadati</taxon>
        <taxon>Pseudomonadota</taxon>
        <taxon>Alphaproteobacteria</taxon>
        <taxon>Hyphomicrobiales</taxon>
        <taxon>Methylocystaceae</taxon>
        <taxon>Methylocystis</taxon>
    </lineage>
</organism>
<dbReference type="OrthoDB" id="8453868at2"/>
<keyword evidence="2" id="KW-0732">Signal</keyword>
<evidence type="ECO:0000313" key="3">
    <source>
        <dbReference type="EMBL" id="QGM45598.1"/>
    </source>
</evidence>
<keyword evidence="1" id="KW-0175">Coiled coil</keyword>
<dbReference type="RefSeq" id="WP_136495871.1">
    <property type="nucleotide sequence ID" value="NZ_CP046052.1"/>
</dbReference>
<feature type="chain" id="PRO_5025365746" evidence="2">
    <location>
        <begin position="29"/>
        <end position="195"/>
    </location>
</feature>
<evidence type="ECO:0000256" key="2">
    <source>
        <dbReference type="SAM" id="SignalP"/>
    </source>
</evidence>
<protein>
    <submittedName>
        <fullName evidence="3">Uncharacterized protein</fullName>
    </submittedName>
</protein>
<dbReference type="AlphaFoldDB" id="A0A6B8KGC0"/>
<evidence type="ECO:0000256" key="1">
    <source>
        <dbReference type="SAM" id="Coils"/>
    </source>
</evidence>
<evidence type="ECO:0000313" key="4">
    <source>
        <dbReference type="Proteomes" id="UP000309061"/>
    </source>
</evidence>
<sequence>MSSWNRLPALSLSAVLLLGAFAAAPAQAAKLGPYFPLPNNFPLGGNSGRDDLLKIQARWLENGLENLEKAKKETTAALDKAKGENAKPEQIAALEQKQTSLDSDIEATKKEIALENDDMAPKEQQADRKRQFLLNVNQWIQEIGRQATQALKDSILKDGAEAEIAQNRHDQLENLADRLERAKRDQSVENWGVTR</sequence>
<proteinExistence type="predicted"/>
<keyword evidence="4" id="KW-1185">Reference proteome</keyword>
<reference evidence="3 4" key="1">
    <citation type="submission" date="2019-11" db="EMBL/GenBank/DDBJ databases">
        <title>The genome sequence of Methylocystis heyeri.</title>
        <authorList>
            <person name="Oshkin I.Y."/>
            <person name="Miroshnikov K."/>
            <person name="Dedysh S.N."/>
        </authorList>
    </citation>
    <scope>NUCLEOTIDE SEQUENCE [LARGE SCALE GENOMIC DNA]</scope>
    <source>
        <strain evidence="3 4">H2</strain>
    </source>
</reference>
<dbReference type="Proteomes" id="UP000309061">
    <property type="component" value="Chromosome"/>
</dbReference>
<feature type="signal peptide" evidence="2">
    <location>
        <begin position="1"/>
        <end position="28"/>
    </location>
</feature>
<feature type="coiled-coil region" evidence="1">
    <location>
        <begin position="162"/>
        <end position="189"/>
    </location>
</feature>
<gene>
    <name evidence="3" type="ORF">H2LOC_007740</name>
</gene>
<feature type="coiled-coil region" evidence="1">
    <location>
        <begin position="64"/>
        <end position="111"/>
    </location>
</feature>
<accession>A0A6B8KGC0</accession>
<dbReference type="KEGG" id="mhey:H2LOC_007740"/>